<protein>
    <submittedName>
        <fullName evidence="1">Uncharacterized protein</fullName>
    </submittedName>
</protein>
<dbReference type="RefSeq" id="WP_307020521.1">
    <property type="nucleotide sequence ID" value="NZ_JAUSUI010000005.1"/>
</dbReference>
<dbReference type="Proteomes" id="UP001224682">
    <property type="component" value="Unassembled WGS sequence"/>
</dbReference>
<organism evidence="1 2">
    <name type="scientific">Ancylobacter polymorphus</name>
    <dbReference type="NCBI Taxonomy" id="223390"/>
    <lineage>
        <taxon>Bacteria</taxon>
        <taxon>Pseudomonadati</taxon>
        <taxon>Pseudomonadota</taxon>
        <taxon>Alphaproteobacteria</taxon>
        <taxon>Hyphomicrobiales</taxon>
        <taxon>Xanthobacteraceae</taxon>
        <taxon>Ancylobacter</taxon>
    </lineage>
</organism>
<keyword evidence="2" id="KW-1185">Reference proteome</keyword>
<evidence type="ECO:0000313" key="1">
    <source>
        <dbReference type="EMBL" id="MDQ0303820.1"/>
    </source>
</evidence>
<comment type="caution">
    <text evidence="1">The sequence shown here is derived from an EMBL/GenBank/DDBJ whole genome shotgun (WGS) entry which is preliminary data.</text>
</comment>
<proteinExistence type="predicted"/>
<gene>
    <name evidence="1" type="ORF">J2S75_002854</name>
</gene>
<sequence length="64" mass="7162">MSETAQAYDWSEDGIGNYALAILAMREIGVREGMYAPLDDRERRQAEEGPVRALDCVKEATDAR</sequence>
<dbReference type="EMBL" id="JAUSUI010000005">
    <property type="protein sequence ID" value="MDQ0303820.1"/>
    <property type="molecule type" value="Genomic_DNA"/>
</dbReference>
<evidence type="ECO:0000313" key="2">
    <source>
        <dbReference type="Proteomes" id="UP001224682"/>
    </source>
</evidence>
<name>A0ABU0BEJ6_9HYPH</name>
<accession>A0ABU0BEJ6</accession>
<reference evidence="1 2" key="1">
    <citation type="submission" date="2023-07" db="EMBL/GenBank/DDBJ databases">
        <title>Genomic Encyclopedia of Type Strains, Phase IV (KMG-IV): sequencing the most valuable type-strain genomes for metagenomic binning, comparative biology and taxonomic classification.</title>
        <authorList>
            <person name="Goeker M."/>
        </authorList>
    </citation>
    <scope>NUCLEOTIDE SEQUENCE [LARGE SCALE GENOMIC DNA]</scope>
    <source>
        <strain evidence="1 2">DSM 2457</strain>
    </source>
</reference>